<dbReference type="AlphaFoldDB" id="A0A0G0IDK2"/>
<dbReference type="Proteomes" id="UP000034366">
    <property type="component" value="Unassembled WGS sequence"/>
</dbReference>
<evidence type="ECO:0000256" key="7">
    <source>
        <dbReference type="ARBA" id="ARBA00023136"/>
    </source>
</evidence>
<organism evidence="9 10">
    <name type="scientific">Candidatus Woesebacteria bacterium GW2011_GWD1_38_10</name>
    <dbReference type="NCBI Taxonomy" id="1618592"/>
    <lineage>
        <taxon>Bacteria</taxon>
        <taxon>Candidatus Woeseibacteriota</taxon>
    </lineage>
</organism>
<accession>A0A0G0IDK2</accession>
<feature type="transmembrane region" description="Helical" evidence="8">
    <location>
        <begin position="235"/>
        <end position="263"/>
    </location>
</feature>
<feature type="transmembrane region" description="Helical" evidence="8">
    <location>
        <begin position="133"/>
        <end position="154"/>
    </location>
</feature>
<feature type="transmembrane region" description="Helical" evidence="8">
    <location>
        <begin position="7"/>
        <end position="25"/>
    </location>
</feature>
<protein>
    <recommendedName>
        <fullName evidence="11">Permease</fullName>
    </recommendedName>
</protein>
<evidence type="ECO:0000313" key="10">
    <source>
        <dbReference type="Proteomes" id="UP000034366"/>
    </source>
</evidence>
<keyword evidence="3" id="KW-0813">Transport</keyword>
<evidence type="ECO:0000256" key="8">
    <source>
        <dbReference type="SAM" id="Phobius"/>
    </source>
</evidence>
<proteinExistence type="inferred from homology"/>
<dbReference type="EMBL" id="LBTW01000019">
    <property type="protein sequence ID" value="KKQ49070.1"/>
    <property type="molecule type" value="Genomic_DNA"/>
</dbReference>
<comment type="subcellular location">
    <subcellularLocation>
        <location evidence="1">Cell membrane</location>
        <topology evidence="1">Multi-pass membrane protein</topology>
    </subcellularLocation>
</comment>
<comment type="caution">
    <text evidence="9">The sequence shown here is derived from an EMBL/GenBank/DDBJ whole genome shotgun (WGS) entry which is preliminary data.</text>
</comment>
<comment type="similarity">
    <text evidence="2">Belongs to the autoinducer-2 exporter (AI-2E) (TC 2.A.86) family.</text>
</comment>
<feature type="transmembrane region" description="Helical" evidence="8">
    <location>
        <begin position="31"/>
        <end position="49"/>
    </location>
</feature>
<reference evidence="9 10" key="1">
    <citation type="journal article" date="2015" name="Nature">
        <title>rRNA introns, odd ribosomes, and small enigmatic genomes across a large radiation of phyla.</title>
        <authorList>
            <person name="Brown C.T."/>
            <person name="Hug L.A."/>
            <person name="Thomas B.C."/>
            <person name="Sharon I."/>
            <person name="Castelle C.J."/>
            <person name="Singh A."/>
            <person name="Wilkins M.J."/>
            <person name="Williams K.H."/>
            <person name="Banfield J.F."/>
        </authorList>
    </citation>
    <scope>NUCLEOTIDE SEQUENCE [LARGE SCALE GENOMIC DNA]</scope>
</reference>
<evidence type="ECO:0000256" key="1">
    <source>
        <dbReference type="ARBA" id="ARBA00004651"/>
    </source>
</evidence>
<keyword evidence="4" id="KW-1003">Cell membrane</keyword>
<evidence type="ECO:0008006" key="11">
    <source>
        <dbReference type="Google" id="ProtNLM"/>
    </source>
</evidence>
<evidence type="ECO:0000313" key="9">
    <source>
        <dbReference type="EMBL" id="KKQ49070.1"/>
    </source>
</evidence>
<evidence type="ECO:0000256" key="2">
    <source>
        <dbReference type="ARBA" id="ARBA00009773"/>
    </source>
</evidence>
<evidence type="ECO:0000256" key="6">
    <source>
        <dbReference type="ARBA" id="ARBA00022989"/>
    </source>
</evidence>
<evidence type="ECO:0000256" key="3">
    <source>
        <dbReference type="ARBA" id="ARBA00022448"/>
    </source>
</evidence>
<gene>
    <name evidence="9" type="ORF">US67_C0019G0004</name>
</gene>
<keyword evidence="7 8" id="KW-0472">Membrane</keyword>
<keyword evidence="5 8" id="KW-0812">Transmembrane</keyword>
<dbReference type="PANTHER" id="PTHR21716:SF53">
    <property type="entry name" value="PERMEASE PERM-RELATED"/>
    <property type="match status" value="1"/>
</dbReference>
<sequence>MVKKVEITHKTIVFTVFFLFVLWFLYFIRDILFQVLISFVIMSSFNPFVTRLEKRGLSRVLGTSVAYIIFLGVVGFTVYVLAPALVTETGSFVKNVPEYIARIGLPVAFKEQILEQMLIQLGQLPSQLAKTTISVFSNVINVITILILSFYLLLAREKFDGAISNFFGDKKADSILLLISKIESKIGGWAKAEVFLMLLVGSFTYLGLLLLHVPYALPLAILAGLFEIVPMVGPFVAAIPAIVIGFSTSSFTGIATASLVFLIQQVENYIFVPKVMQKSAGVNPVVTLITLSVGFRIQGITGAIIAIPVILALQVVVEEYISKKRLPDTEY</sequence>
<evidence type="ECO:0000256" key="5">
    <source>
        <dbReference type="ARBA" id="ARBA00022692"/>
    </source>
</evidence>
<evidence type="ECO:0000256" key="4">
    <source>
        <dbReference type="ARBA" id="ARBA00022475"/>
    </source>
</evidence>
<keyword evidence="6 8" id="KW-1133">Transmembrane helix</keyword>
<name>A0A0G0IDK2_9BACT</name>
<dbReference type="GO" id="GO:0005886">
    <property type="term" value="C:plasma membrane"/>
    <property type="evidence" value="ECO:0007669"/>
    <property type="project" value="UniProtKB-SubCell"/>
</dbReference>
<feature type="transmembrane region" description="Helical" evidence="8">
    <location>
        <begin position="61"/>
        <end position="82"/>
    </location>
</feature>
<feature type="transmembrane region" description="Helical" evidence="8">
    <location>
        <begin position="299"/>
        <end position="317"/>
    </location>
</feature>
<dbReference type="GO" id="GO:0055085">
    <property type="term" value="P:transmembrane transport"/>
    <property type="evidence" value="ECO:0007669"/>
    <property type="project" value="TreeGrafter"/>
</dbReference>
<dbReference type="PANTHER" id="PTHR21716">
    <property type="entry name" value="TRANSMEMBRANE PROTEIN"/>
    <property type="match status" value="1"/>
</dbReference>
<feature type="transmembrane region" description="Helical" evidence="8">
    <location>
        <begin position="194"/>
        <end position="215"/>
    </location>
</feature>
<dbReference type="Pfam" id="PF01594">
    <property type="entry name" value="AI-2E_transport"/>
    <property type="match status" value="1"/>
</dbReference>
<dbReference type="InterPro" id="IPR002549">
    <property type="entry name" value="AI-2E-like"/>
</dbReference>